<dbReference type="AlphaFoldDB" id="A0A099I858"/>
<evidence type="ECO:0000313" key="4">
    <source>
        <dbReference type="EMBL" id="MZH56642.1"/>
    </source>
</evidence>
<feature type="domain" description="DZANK-type" evidence="1">
    <location>
        <begin position="298"/>
        <end position="343"/>
    </location>
</feature>
<dbReference type="Proteomes" id="UP000030008">
    <property type="component" value="Unassembled WGS sequence"/>
</dbReference>
<dbReference type="CDD" id="cd03408">
    <property type="entry name" value="SPFH_like_u1"/>
    <property type="match status" value="1"/>
</dbReference>
<protein>
    <recommendedName>
        <fullName evidence="6">SPFH domain-containing protein</fullName>
    </recommendedName>
</protein>
<dbReference type="PANTHER" id="PTHR37826:SF2">
    <property type="entry name" value="ZINC-RIBBON DOMAIN-CONTAINING PROTEIN"/>
    <property type="match status" value="1"/>
</dbReference>
<evidence type="ECO:0008006" key="6">
    <source>
        <dbReference type="Google" id="ProtNLM"/>
    </source>
</evidence>
<dbReference type="Proteomes" id="UP000604383">
    <property type="component" value="Unassembled WGS sequence"/>
</dbReference>
<sequence length="346" mass="38730">MGFSDLLMGQFIDVIENDKDMSHLIVLKYQRNGRDNEIKQGARLIVRESQAAVFMSKGELADVFSAGSYTLNTENMPILSTLQSWKYGFRSPIISDLFFVSLKALTDNKWGTRNPFIIEDPTFGVVRVRGFGTFSLRVVDVEKFMRELVGVQMIYQTDDVIEFVRSIVIESLIDVIAEEKIRVVELASKLREISEAARDSANEKMETMGISLLMINIENISLPEEVEKFIDEQSGINLVSGNMQNFQQWQQSRAMRDAAQQSQGIAGIGAGFAFAQQMNTTAAQPQEPVVKEVIRIKCPNCGELNKEDAKFCCECGTSLITKKYCPQCGGEVETDSKFCSTCGQKL</sequence>
<dbReference type="InterPro" id="IPR036013">
    <property type="entry name" value="Band_7/SPFH_dom_sf"/>
</dbReference>
<dbReference type="EMBL" id="JQIF01000040">
    <property type="protein sequence ID" value="KGJ53377.1"/>
    <property type="molecule type" value="Genomic_DNA"/>
</dbReference>
<dbReference type="Gene3D" id="3.30.479.30">
    <property type="entry name" value="Band 7 domain"/>
    <property type="match status" value="1"/>
</dbReference>
<proteinExistence type="predicted"/>
<evidence type="ECO:0000259" key="1">
    <source>
        <dbReference type="Pfam" id="PF12773"/>
    </source>
</evidence>
<evidence type="ECO:0000313" key="3">
    <source>
        <dbReference type="EMBL" id="KGJ53377.1"/>
    </source>
</evidence>
<dbReference type="Pfam" id="PF12773">
    <property type="entry name" value="DZR"/>
    <property type="match status" value="1"/>
</dbReference>
<accession>A0A099I858</accession>
<evidence type="ECO:0000313" key="5">
    <source>
        <dbReference type="Proteomes" id="UP000030008"/>
    </source>
</evidence>
<dbReference type="Pfam" id="PF13421">
    <property type="entry name" value="Band_7_1"/>
    <property type="match status" value="1"/>
</dbReference>
<reference evidence="3 5" key="1">
    <citation type="submission" date="2014-08" db="EMBL/GenBank/DDBJ databases">
        <title>Clostridium innocuum, an unnegligible vancomycin-resistant pathogen causing extra-intestinal infections.</title>
        <authorList>
            <person name="Feng Y."/>
            <person name="Chiu C.-H."/>
        </authorList>
    </citation>
    <scope>NUCLEOTIDE SEQUENCE [LARGE SCALE GENOMIC DNA]</scope>
    <source>
        <strain evidence="3 5">AN88</strain>
    </source>
</reference>
<dbReference type="PANTHER" id="PTHR37826">
    <property type="entry name" value="FLOTILLIN BAND_7_5 DOMAIN PROTEIN"/>
    <property type="match status" value="1"/>
</dbReference>
<dbReference type="InterPro" id="IPR033880">
    <property type="entry name" value="SPFH_YdjI"/>
</dbReference>
<comment type="caution">
    <text evidence="3">The sequence shown here is derived from an EMBL/GenBank/DDBJ whole genome shotgun (WGS) entry which is preliminary data.</text>
</comment>
<organism evidence="3 5">
    <name type="scientific">Clostridium innocuum</name>
    <dbReference type="NCBI Taxonomy" id="1522"/>
    <lineage>
        <taxon>Bacteria</taxon>
        <taxon>Bacillati</taxon>
        <taxon>Bacillota</taxon>
        <taxon>Clostridia</taxon>
        <taxon>Eubacteriales</taxon>
        <taxon>Clostridiaceae</taxon>
        <taxon>Clostridium</taxon>
    </lineage>
</organism>
<gene>
    <name evidence="3" type="ORF">CIAN88_09395</name>
    <name evidence="4" type="ORF">GT664_13005</name>
</gene>
<evidence type="ECO:0000259" key="2">
    <source>
        <dbReference type="Pfam" id="PF13421"/>
    </source>
</evidence>
<dbReference type="InterPro" id="IPR025874">
    <property type="entry name" value="DZR"/>
</dbReference>
<feature type="domain" description="SPFH" evidence="2">
    <location>
        <begin position="34"/>
        <end position="235"/>
    </location>
</feature>
<reference evidence="4" key="2">
    <citation type="journal article" date="2019" name="Nat. Med.">
        <title>A library of human gut bacterial isolates paired with longitudinal multiomics data enables mechanistic microbiome research.</title>
        <authorList>
            <person name="Poyet M."/>
            <person name="Groussin M."/>
            <person name="Gibbons S.M."/>
            <person name="Avila-Pacheco J."/>
            <person name="Jiang X."/>
            <person name="Kearney S.M."/>
            <person name="Perrotta A.R."/>
            <person name="Berdy B."/>
            <person name="Zhao S."/>
            <person name="Lieberman T.D."/>
            <person name="Swanson P.K."/>
            <person name="Smith M."/>
            <person name="Roesemann S."/>
            <person name="Alexander J.E."/>
            <person name="Rich S.A."/>
            <person name="Livny J."/>
            <person name="Vlamakis H."/>
            <person name="Clish C."/>
            <person name="Bullock K."/>
            <person name="Deik A."/>
            <person name="Scott J."/>
            <person name="Pierce K.A."/>
            <person name="Xavier R.J."/>
            <person name="Alm E.J."/>
        </authorList>
    </citation>
    <scope>NUCLEOTIDE SEQUENCE</scope>
    <source>
        <strain evidence="4">BIOML-A12</strain>
    </source>
</reference>
<dbReference type="EMBL" id="WWTN01000022">
    <property type="protein sequence ID" value="MZH56642.1"/>
    <property type="molecule type" value="Genomic_DNA"/>
</dbReference>
<name>A0A099I858_CLOIN</name>
<dbReference type="SUPFAM" id="SSF117892">
    <property type="entry name" value="Band 7/SPFH domain"/>
    <property type="match status" value="1"/>
</dbReference>
<dbReference type="RefSeq" id="WP_009269326.1">
    <property type="nucleotide sequence ID" value="NZ_BAABXQ010000003.1"/>
</dbReference>